<keyword evidence="1" id="KW-0969">Cilium</keyword>
<dbReference type="Pfam" id="PF01917">
    <property type="entry name" value="Flagellin_arch-type"/>
    <property type="match status" value="1"/>
</dbReference>
<evidence type="ECO:0000313" key="1">
    <source>
        <dbReference type="EMBL" id="MFC3958818.1"/>
    </source>
</evidence>
<proteinExistence type="predicted"/>
<organism evidence="1 2">
    <name type="scientific">Halovivax cerinus</name>
    <dbReference type="NCBI Taxonomy" id="1487865"/>
    <lineage>
        <taxon>Archaea</taxon>
        <taxon>Methanobacteriati</taxon>
        <taxon>Methanobacteriota</taxon>
        <taxon>Stenosarchaea group</taxon>
        <taxon>Halobacteria</taxon>
        <taxon>Halobacteriales</taxon>
        <taxon>Natrialbaceae</taxon>
        <taxon>Halovivax</taxon>
    </lineage>
</organism>
<keyword evidence="1" id="KW-0282">Flagellum</keyword>
<evidence type="ECO:0000313" key="2">
    <source>
        <dbReference type="Proteomes" id="UP001595846"/>
    </source>
</evidence>
<dbReference type="InterPro" id="IPR013783">
    <property type="entry name" value="Ig-like_fold"/>
</dbReference>
<reference evidence="1 2" key="1">
    <citation type="journal article" date="2019" name="Int. J. Syst. Evol. Microbiol.">
        <title>The Global Catalogue of Microorganisms (GCM) 10K type strain sequencing project: providing services to taxonomists for standard genome sequencing and annotation.</title>
        <authorList>
            <consortium name="The Broad Institute Genomics Platform"/>
            <consortium name="The Broad Institute Genome Sequencing Center for Infectious Disease"/>
            <person name="Wu L."/>
            <person name="Ma J."/>
        </authorList>
    </citation>
    <scope>NUCLEOTIDE SEQUENCE [LARGE SCALE GENOMIC DNA]</scope>
    <source>
        <strain evidence="1 2">IBRC-M 10256</strain>
    </source>
</reference>
<dbReference type="PANTHER" id="PTHR42200:SF2">
    <property type="entry name" value="ARCHAEAL FLAGELLA-RELATED PROTEIN F"/>
    <property type="match status" value="1"/>
</dbReference>
<dbReference type="GeneID" id="73901755"/>
<dbReference type="RefSeq" id="WP_256532655.1">
    <property type="nucleotide sequence ID" value="NZ_CP101824.1"/>
</dbReference>
<keyword evidence="2" id="KW-1185">Reference proteome</keyword>
<name>A0ABD5NP69_9EURY</name>
<dbReference type="EMBL" id="JBHSAQ010000007">
    <property type="protein sequence ID" value="MFC3958818.1"/>
    <property type="molecule type" value="Genomic_DNA"/>
</dbReference>
<dbReference type="AlphaFoldDB" id="A0ABD5NP69"/>
<gene>
    <name evidence="1" type="ORF">ACFOUR_10630</name>
</gene>
<protein>
    <submittedName>
        <fullName evidence="1">Archaeal flagellar protein G</fullName>
    </submittedName>
</protein>
<dbReference type="Proteomes" id="UP001595846">
    <property type="component" value="Unassembled WGS sequence"/>
</dbReference>
<dbReference type="Gene3D" id="2.60.40.10">
    <property type="entry name" value="Immunoglobulins"/>
    <property type="match status" value="1"/>
</dbReference>
<dbReference type="InterPro" id="IPR002774">
    <property type="entry name" value="Flagellin_arc-type"/>
</dbReference>
<dbReference type="PANTHER" id="PTHR42200">
    <property type="entry name" value="ARCHAEAL FLAGELLA-RELATED PROTEIN F-RELATED"/>
    <property type="match status" value="1"/>
</dbReference>
<sequence>MGHEGSMRESIVQLLLFIAIVSATALAVGTMVSQSGTVADSIDDQSDRRVAALETDVTIVNDPQVDPYDPAAAGGDGGVVVYVKNVGDATLQPGSLEVLLNGTYADDANATVSSTDRWRSGTTLRVTIPGDPGPGSHRVLVRIDGAEARYTFERT</sequence>
<comment type="caution">
    <text evidence="1">The sequence shown here is derived from an EMBL/GenBank/DDBJ whole genome shotgun (WGS) entry which is preliminary data.</text>
</comment>
<accession>A0ABD5NP69</accession>
<keyword evidence="1" id="KW-0966">Cell projection</keyword>